<proteinExistence type="predicted"/>
<dbReference type="AlphaFoldDB" id="A0A0M3HPJ8"/>
<keyword evidence="1" id="KW-1185">Reference proteome</keyword>
<evidence type="ECO:0000313" key="1">
    <source>
        <dbReference type="Proteomes" id="UP000036681"/>
    </source>
</evidence>
<evidence type="ECO:0000313" key="2">
    <source>
        <dbReference type="WBParaSite" id="ALUE_0000383701-mRNA-1"/>
    </source>
</evidence>
<dbReference type="WBParaSite" id="ALUE_0000383701-mRNA-1">
    <property type="protein sequence ID" value="ALUE_0000383701-mRNA-1"/>
    <property type="gene ID" value="ALUE_0000383701"/>
</dbReference>
<dbReference type="Proteomes" id="UP000036681">
    <property type="component" value="Unplaced"/>
</dbReference>
<reference evidence="2" key="1">
    <citation type="submission" date="2017-02" db="UniProtKB">
        <authorList>
            <consortium name="WormBaseParasite"/>
        </authorList>
    </citation>
    <scope>IDENTIFICATION</scope>
</reference>
<accession>A0A0M3HPJ8</accession>
<sequence>MTSYRNCKKDVEKGVKNSAYHSTATQTIKAQTL</sequence>
<protein>
    <submittedName>
        <fullName evidence="2">Transposase</fullName>
    </submittedName>
</protein>
<name>A0A0M3HPJ8_ASCLU</name>
<organism evidence="1 2">
    <name type="scientific">Ascaris lumbricoides</name>
    <name type="common">Giant roundworm</name>
    <dbReference type="NCBI Taxonomy" id="6252"/>
    <lineage>
        <taxon>Eukaryota</taxon>
        <taxon>Metazoa</taxon>
        <taxon>Ecdysozoa</taxon>
        <taxon>Nematoda</taxon>
        <taxon>Chromadorea</taxon>
        <taxon>Rhabditida</taxon>
        <taxon>Spirurina</taxon>
        <taxon>Ascaridomorpha</taxon>
        <taxon>Ascaridoidea</taxon>
        <taxon>Ascarididae</taxon>
        <taxon>Ascaris</taxon>
    </lineage>
</organism>